<feature type="compositionally biased region" description="Basic residues" evidence="2">
    <location>
        <begin position="753"/>
        <end position="764"/>
    </location>
</feature>
<feature type="compositionally biased region" description="Gly residues" evidence="2">
    <location>
        <begin position="696"/>
        <end position="711"/>
    </location>
</feature>
<evidence type="ECO:0000256" key="1">
    <source>
        <dbReference type="SAM" id="Coils"/>
    </source>
</evidence>
<dbReference type="Gene3D" id="1.10.287.1490">
    <property type="match status" value="1"/>
</dbReference>
<feature type="compositionally biased region" description="Low complexity" evidence="2">
    <location>
        <begin position="651"/>
        <end position="664"/>
    </location>
</feature>
<feature type="compositionally biased region" description="Low complexity" evidence="2">
    <location>
        <begin position="712"/>
        <end position="721"/>
    </location>
</feature>
<dbReference type="Proteomes" id="UP000800097">
    <property type="component" value="Unassembled WGS sequence"/>
</dbReference>
<feature type="compositionally biased region" description="Low complexity" evidence="2">
    <location>
        <begin position="483"/>
        <end position="527"/>
    </location>
</feature>
<name>A0A6A6JJV6_WESOR</name>
<dbReference type="OrthoDB" id="343070at2759"/>
<evidence type="ECO:0008006" key="5">
    <source>
        <dbReference type="Google" id="ProtNLM"/>
    </source>
</evidence>
<feature type="coiled-coil region" evidence="1">
    <location>
        <begin position="375"/>
        <end position="443"/>
    </location>
</feature>
<evidence type="ECO:0000256" key="2">
    <source>
        <dbReference type="SAM" id="MobiDB-lite"/>
    </source>
</evidence>
<dbReference type="AlphaFoldDB" id="A0A6A6JJV6"/>
<reference evidence="3" key="1">
    <citation type="journal article" date="2020" name="Stud. Mycol.">
        <title>101 Dothideomycetes genomes: a test case for predicting lifestyles and emergence of pathogens.</title>
        <authorList>
            <person name="Haridas S."/>
            <person name="Albert R."/>
            <person name="Binder M."/>
            <person name="Bloem J."/>
            <person name="Labutti K."/>
            <person name="Salamov A."/>
            <person name="Andreopoulos B."/>
            <person name="Baker S."/>
            <person name="Barry K."/>
            <person name="Bills G."/>
            <person name="Bluhm B."/>
            <person name="Cannon C."/>
            <person name="Castanera R."/>
            <person name="Culley D."/>
            <person name="Daum C."/>
            <person name="Ezra D."/>
            <person name="Gonzalez J."/>
            <person name="Henrissat B."/>
            <person name="Kuo A."/>
            <person name="Liang C."/>
            <person name="Lipzen A."/>
            <person name="Lutzoni F."/>
            <person name="Magnuson J."/>
            <person name="Mondo S."/>
            <person name="Nolan M."/>
            <person name="Ohm R."/>
            <person name="Pangilinan J."/>
            <person name="Park H.-J."/>
            <person name="Ramirez L."/>
            <person name="Alfaro M."/>
            <person name="Sun H."/>
            <person name="Tritt A."/>
            <person name="Yoshinaga Y."/>
            <person name="Zwiers L.-H."/>
            <person name="Turgeon B."/>
            <person name="Goodwin S."/>
            <person name="Spatafora J."/>
            <person name="Crous P."/>
            <person name="Grigoriev I."/>
        </authorList>
    </citation>
    <scope>NUCLEOTIDE SEQUENCE</scope>
    <source>
        <strain evidence="3">CBS 379.55</strain>
    </source>
</reference>
<feature type="region of interest" description="Disordered" evidence="2">
    <location>
        <begin position="315"/>
        <end position="334"/>
    </location>
</feature>
<feature type="region of interest" description="Disordered" evidence="2">
    <location>
        <begin position="249"/>
        <end position="280"/>
    </location>
</feature>
<feature type="compositionally biased region" description="Low complexity" evidence="2">
    <location>
        <begin position="682"/>
        <end position="695"/>
    </location>
</feature>
<proteinExistence type="predicted"/>
<feature type="compositionally biased region" description="Gly residues" evidence="2">
    <location>
        <begin position="665"/>
        <end position="681"/>
    </location>
</feature>
<keyword evidence="4" id="KW-1185">Reference proteome</keyword>
<feature type="coiled-coil region" evidence="1">
    <location>
        <begin position="81"/>
        <end position="115"/>
    </location>
</feature>
<evidence type="ECO:0000313" key="3">
    <source>
        <dbReference type="EMBL" id="KAF2276930.1"/>
    </source>
</evidence>
<accession>A0A6A6JJV6</accession>
<organism evidence="3 4">
    <name type="scientific">Westerdykella ornata</name>
    <dbReference type="NCBI Taxonomy" id="318751"/>
    <lineage>
        <taxon>Eukaryota</taxon>
        <taxon>Fungi</taxon>
        <taxon>Dikarya</taxon>
        <taxon>Ascomycota</taxon>
        <taxon>Pezizomycotina</taxon>
        <taxon>Dothideomycetes</taxon>
        <taxon>Pleosporomycetidae</taxon>
        <taxon>Pleosporales</taxon>
        <taxon>Sporormiaceae</taxon>
        <taxon>Westerdykella</taxon>
    </lineage>
</organism>
<dbReference type="RefSeq" id="XP_033654469.1">
    <property type="nucleotide sequence ID" value="XM_033794729.1"/>
</dbReference>
<evidence type="ECO:0000313" key="4">
    <source>
        <dbReference type="Proteomes" id="UP000800097"/>
    </source>
</evidence>
<gene>
    <name evidence="3" type="ORF">EI97DRAFT_325833</name>
</gene>
<feature type="coiled-coil region" evidence="1">
    <location>
        <begin position="154"/>
        <end position="212"/>
    </location>
</feature>
<feature type="compositionally biased region" description="Basic and acidic residues" evidence="2">
    <location>
        <begin position="740"/>
        <end position="752"/>
    </location>
</feature>
<protein>
    <recommendedName>
        <fullName evidence="5">Nucleoprotein TPR/MLP1 domain-containing protein</fullName>
    </recommendedName>
</protein>
<feature type="compositionally biased region" description="Polar residues" evidence="2">
    <location>
        <begin position="549"/>
        <end position="561"/>
    </location>
</feature>
<dbReference type="EMBL" id="ML986492">
    <property type="protein sequence ID" value="KAF2276930.1"/>
    <property type="molecule type" value="Genomic_DNA"/>
</dbReference>
<feature type="compositionally biased region" description="Low complexity" evidence="2">
    <location>
        <begin position="620"/>
        <end position="629"/>
    </location>
</feature>
<feature type="compositionally biased region" description="Polar residues" evidence="2">
    <location>
        <begin position="574"/>
        <end position="584"/>
    </location>
</feature>
<dbReference type="GeneID" id="54547904"/>
<keyword evidence="1" id="KW-0175">Coiled coil</keyword>
<feature type="region of interest" description="Disordered" evidence="2">
    <location>
        <begin position="480"/>
        <end position="764"/>
    </location>
</feature>
<sequence>MLALMLSWAKKARLKKVLQMRSVKLWKVASKQLKIALMENRIEPLHSTSRIKGKTQGYESLRIRLCVSFVWLHDKSLTLFQGELQQRIVGLNNELSQSREQVRQYTAQVQQLQTQLSTTASTPNVRVRNKLDELRLTIPQTETQQITTAPSDELAQTIEAKNKAEDRVRQLQAQVQELDAQKQAVGDLSEDVEKLKEELAASQKEVEDLRTRLTISESSAAVGEGEPTESVSAQIAQQVAVIKEDLEAKHEERTSAAERDADERARQAEEKAKARTESMKEKLNAKIKQIRQEHQEAIEKLQAEHETELAELRQQLQTATETSTRKEDSAAAETKAAVPAIDDVTHLTKEQVQAIVKDNEHAQVIIRNTVRSQFASKEQKMKEEHARELEELKQQHAKVVEELVAKAATAPAGISPEELEKRLEEAKAKVKEEQTKMNLAKISLIQNRAAKLKAQVDVVAKAAEETPQRPVVEVWEVAKEAKPPAAQPAAAPATPGATQQTPTKPGTPSQPAQPGQNGQAQAGPPAALGRPHSPGMPQANGATPGNLGQPGTAQSPFSQPNPFGPGGYPIQGQGMPQNRMQMPNQIPPAYGGPSGIMAPGFMGGQMQPQPGMRPESPFAQGQQPQMPQQGGRGRGHENVGTGPAALRSLVGQSQAQGGIQSGIPRPGGGGIPRPSGRGQGGQQAQPPAAAQTAGGAQAGRGGGRSGRGGRQGQQQGNSPGGNLNPNAPGFQPGGGRGQKRTREDGGDGDGHQGGKRPRGGRGGA</sequence>